<proteinExistence type="predicted"/>
<dbReference type="Proteomes" id="UP001060085">
    <property type="component" value="Linkage Group LG03"/>
</dbReference>
<keyword evidence="2" id="KW-1185">Reference proteome</keyword>
<dbReference type="EMBL" id="CM044703">
    <property type="protein sequence ID" value="KAI5674671.1"/>
    <property type="molecule type" value="Genomic_DNA"/>
</dbReference>
<organism evidence="1 2">
    <name type="scientific">Catharanthus roseus</name>
    <name type="common">Madagascar periwinkle</name>
    <name type="synonym">Vinca rosea</name>
    <dbReference type="NCBI Taxonomy" id="4058"/>
    <lineage>
        <taxon>Eukaryota</taxon>
        <taxon>Viridiplantae</taxon>
        <taxon>Streptophyta</taxon>
        <taxon>Embryophyta</taxon>
        <taxon>Tracheophyta</taxon>
        <taxon>Spermatophyta</taxon>
        <taxon>Magnoliopsida</taxon>
        <taxon>eudicotyledons</taxon>
        <taxon>Gunneridae</taxon>
        <taxon>Pentapetalae</taxon>
        <taxon>asterids</taxon>
        <taxon>lamiids</taxon>
        <taxon>Gentianales</taxon>
        <taxon>Apocynaceae</taxon>
        <taxon>Rauvolfioideae</taxon>
        <taxon>Vinceae</taxon>
        <taxon>Catharanthinae</taxon>
        <taxon>Catharanthus</taxon>
    </lineage>
</organism>
<evidence type="ECO:0000313" key="2">
    <source>
        <dbReference type="Proteomes" id="UP001060085"/>
    </source>
</evidence>
<reference evidence="2" key="1">
    <citation type="journal article" date="2023" name="Nat. Plants">
        <title>Single-cell RNA sequencing provides a high-resolution roadmap for understanding the multicellular compartmentation of specialized metabolism.</title>
        <authorList>
            <person name="Sun S."/>
            <person name="Shen X."/>
            <person name="Li Y."/>
            <person name="Li Y."/>
            <person name="Wang S."/>
            <person name="Li R."/>
            <person name="Zhang H."/>
            <person name="Shen G."/>
            <person name="Guo B."/>
            <person name="Wei J."/>
            <person name="Xu J."/>
            <person name="St-Pierre B."/>
            <person name="Chen S."/>
            <person name="Sun C."/>
        </authorList>
    </citation>
    <scope>NUCLEOTIDE SEQUENCE [LARGE SCALE GENOMIC DNA]</scope>
</reference>
<comment type="caution">
    <text evidence="1">The sequence shown here is derived from an EMBL/GenBank/DDBJ whole genome shotgun (WGS) entry which is preliminary data.</text>
</comment>
<accession>A0ACC0BPR6</accession>
<protein>
    <submittedName>
        <fullName evidence="1">Uncharacterized protein</fullName>
    </submittedName>
</protein>
<gene>
    <name evidence="1" type="ORF">M9H77_15035</name>
</gene>
<name>A0ACC0BPR6_CATRO</name>
<sequence>MSDLFSCQVVPQIAYCDAGVALNEDYYLPSVESSESTVQKNSLYYSTKEYRIELKPIFSAFHWKNFAVTSLRSFLLFYLPLLEPHAKMEEDDDDFLQDTPEEQQVDLVVPFKKSVKQILRESTVITTRRILERLAVNYVSHRMAWKLLKDAPKSAARKAQRGMPTLTYIHCVSKTTFRAHCLGVLASWLVQVGLDVYRFFSHMFNPKEEIDEVDREEQIQLLGRKIYVATVRCCSSLIFASVGAGIGAAAFRPSTGQWIGCAIGDLAGPVIVAYGFEKFLHIDL</sequence>
<evidence type="ECO:0000313" key="1">
    <source>
        <dbReference type="EMBL" id="KAI5674671.1"/>
    </source>
</evidence>